<dbReference type="RefSeq" id="WP_104515527.1">
    <property type="nucleotide sequence ID" value="NZ_MQVW01000024.1"/>
</dbReference>
<proteinExistence type="predicted"/>
<keyword evidence="1" id="KW-0808">Transferase</keyword>
<dbReference type="GO" id="GO:0008781">
    <property type="term" value="F:N-acylneuraminate cytidylyltransferase activity"/>
    <property type="evidence" value="ECO:0007669"/>
    <property type="project" value="TreeGrafter"/>
</dbReference>
<organism evidence="1 2">
    <name type="scientific">Nonlabens xylanidelens</name>
    <dbReference type="NCBI Taxonomy" id="191564"/>
    <lineage>
        <taxon>Bacteria</taxon>
        <taxon>Pseudomonadati</taxon>
        <taxon>Bacteroidota</taxon>
        <taxon>Flavobacteriia</taxon>
        <taxon>Flavobacteriales</taxon>
        <taxon>Flavobacteriaceae</taxon>
        <taxon>Nonlabens</taxon>
    </lineage>
</organism>
<dbReference type="PANTHER" id="PTHR21485:SF6">
    <property type="entry name" value="N-ACYLNEURAMINATE CYTIDYLYLTRANSFERASE-RELATED"/>
    <property type="match status" value="1"/>
</dbReference>
<dbReference type="SUPFAM" id="SSF53448">
    <property type="entry name" value="Nucleotide-diphospho-sugar transferases"/>
    <property type="match status" value="1"/>
</dbReference>
<dbReference type="Pfam" id="PF02348">
    <property type="entry name" value="CTP_transf_3"/>
    <property type="match status" value="1"/>
</dbReference>
<dbReference type="InterPro" id="IPR050793">
    <property type="entry name" value="CMP-NeuNAc_synthase"/>
</dbReference>
<dbReference type="EMBL" id="PTJE01000003">
    <property type="protein sequence ID" value="PPK95099.1"/>
    <property type="molecule type" value="Genomic_DNA"/>
</dbReference>
<dbReference type="PANTHER" id="PTHR21485">
    <property type="entry name" value="HAD SUPERFAMILY MEMBERS CMAS AND KDSC"/>
    <property type="match status" value="1"/>
</dbReference>
<sequence>MQLTNLVIIPARGGSKRLPGKNLKELDGIPLIQHSIQYALLAGSLIDKIVVTTDSNDIAQVAMDCGVEVIKRPTELSGDHEPVISAMQHTLESLSGSYENVILLQPTNPLRPKNLLKESLESFESSKVDSLMTVDFLKEKFGKIVGDKFVPENYIMGQRSQDLPQLYRENGLLYITKVSEILEGNILAEHNFAMVVDHPFSRVDIDDITDFKFAELMLEMHAS</sequence>
<evidence type="ECO:0000313" key="2">
    <source>
        <dbReference type="Proteomes" id="UP000239002"/>
    </source>
</evidence>
<dbReference type="Gene3D" id="3.90.550.10">
    <property type="entry name" value="Spore Coat Polysaccharide Biosynthesis Protein SpsA, Chain A"/>
    <property type="match status" value="1"/>
</dbReference>
<evidence type="ECO:0000313" key="1">
    <source>
        <dbReference type="EMBL" id="PPK95099.1"/>
    </source>
</evidence>
<dbReference type="CDD" id="cd02513">
    <property type="entry name" value="CMP-NeuAc_Synthase"/>
    <property type="match status" value="1"/>
</dbReference>
<keyword evidence="1" id="KW-0548">Nucleotidyltransferase</keyword>
<name>A0A2S6ILK0_9FLAO</name>
<accession>A0A2S6ILK0</accession>
<gene>
    <name evidence="1" type="ORF">LY01_01852</name>
</gene>
<dbReference type="Proteomes" id="UP000239002">
    <property type="component" value="Unassembled WGS sequence"/>
</dbReference>
<dbReference type="AlphaFoldDB" id="A0A2S6ILK0"/>
<protein>
    <submittedName>
        <fullName evidence="1">N-acylneuraminate cytidylyltransferase</fullName>
    </submittedName>
</protein>
<dbReference type="InterPro" id="IPR029044">
    <property type="entry name" value="Nucleotide-diphossugar_trans"/>
</dbReference>
<keyword evidence="2" id="KW-1185">Reference proteome</keyword>
<comment type="caution">
    <text evidence="1">The sequence shown here is derived from an EMBL/GenBank/DDBJ whole genome shotgun (WGS) entry which is preliminary data.</text>
</comment>
<dbReference type="OrthoDB" id="9805604at2"/>
<reference evidence="1 2" key="1">
    <citation type="submission" date="2018-02" db="EMBL/GenBank/DDBJ databases">
        <title>Genomic Encyclopedia of Archaeal and Bacterial Type Strains, Phase II (KMG-II): from individual species to whole genera.</title>
        <authorList>
            <person name="Goeker M."/>
        </authorList>
    </citation>
    <scope>NUCLEOTIDE SEQUENCE [LARGE SCALE GENOMIC DNA]</scope>
    <source>
        <strain evidence="1 2">DSM 16809</strain>
    </source>
</reference>
<dbReference type="InterPro" id="IPR003329">
    <property type="entry name" value="Cytidylyl_trans"/>
</dbReference>